<gene>
    <name evidence="4" type="ORF">PAMC26510_03880</name>
</gene>
<protein>
    <submittedName>
        <fullName evidence="4">Sensory box transcriptional regulator, LuxR family</fullName>
    </submittedName>
</protein>
<dbReference type="InterPro" id="IPR000792">
    <property type="entry name" value="Tscrpt_reg_LuxR_C"/>
</dbReference>
<dbReference type="SUPFAM" id="SSF46894">
    <property type="entry name" value="C-terminal effector domain of the bipartite response regulators"/>
    <property type="match status" value="1"/>
</dbReference>
<sequence>MQPPETNRHQLQQIIAGLCDGVILVERDQRIIWANEAALEMHGIDTVAALGKDVAQYRDRFKLRYRNNHKLAAGNYPIERVIAGEVFSDVIVEVTAEGDETQHWVHRVRSLVLTTAAGEPDCLVLILVDLTDLASAEERFEKTFNANPAPALICRLIDQRYIKVNQGFVEMTGYEREQVIGRSVYQLDVFRDAQKRDLAIERLSAGETIPQMEASLKLPGDGEKLVVVAGQPIEIGDDACMLFTFMDLDPRRKIEVSLRNSEARFAKAFQMTPVPTAVCSRDRFQIVDANSAFISAIGYAAEDVIGKTPEEIGIFDRGDFASFAKALTAGDSIGKSEIRITTAVGNVITCLVSLEAVEIEDKHCALLVMTDITERKNTELELTLAIEAVMHDASWFSQSLMEKLTNARQGKVDMGSAVKLKDLTERERDVLGLMCEGLADKEIAKRLELAPNTVRNYVSGLYTKLDLHSRSEAMVWARARGIYGSAATAAKPRKPRSATVLTMVGKRKPPIRKKVKGAGEN</sequence>
<dbReference type="InterPro" id="IPR035965">
    <property type="entry name" value="PAS-like_dom_sf"/>
</dbReference>
<dbReference type="PRINTS" id="PR00038">
    <property type="entry name" value="HTHLUXR"/>
</dbReference>
<dbReference type="RefSeq" id="WP_256927523.1">
    <property type="nucleotide sequence ID" value="NZ_NBTY01000016.1"/>
</dbReference>
<dbReference type="Pfam" id="PF13188">
    <property type="entry name" value="PAS_8"/>
    <property type="match status" value="1"/>
</dbReference>
<name>A0A242N911_CABSO</name>
<feature type="domain" description="PAS" evidence="3">
    <location>
        <begin position="136"/>
        <end position="187"/>
    </location>
</feature>
<dbReference type="Pfam" id="PF08448">
    <property type="entry name" value="PAS_4"/>
    <property type="match status" value="1"/>
</dbReference>
<evidence type="ECO:0000259" key="3">
    <source>
        <dbReference type="PROSITE" id="PS50112"/>
    </source>
</evidence>
<dbReference type="InterPro" id="IPR039420">
    <property type="entry name" value="WalR-like"/>
</dbReference>
<dbReference type="InterPro" id="IPR013656">
    <property type="entry name" value="PAS_4"/>
</dbReference>
<dbReference type="GO" id="GO:0006355">
    <property type="term" value="P:regulation of DNA-templated transcription"/>
    <property type="evidence" value="ECO:0007669"/>
    <property type="project" value="InterPro"/>
</dbReference>
<dbReference type="CDD" id="cd00130">
    <property type="entry name" value="PAS"/>
    <property type="match status" value="2"/>
</dbReference>
<dbReference type="SMART" id="SM00421">
    <property type="entry name" value="HTH_LUXR"/>
    <property type="match status" value="1"/>
</dbReference>
<dbReference type="SUPFAM" id="SSF55785">
    <property type="entry name" value="PYP-like sensor domain (PAS domain)"/>
    <property type="match status" value="3"/>
</dbReference>
<reference evidence="4 5" key="1">
    <citation type="submission" date="2017-03" db="EMBL/GenBank/DDBJ databases">
        <title>Genome analysis of strain PAMC 26510.</title>
        <authorList>
            <person name="Oh H.-M."/>
            <person name="Yang J.-A."/>
        </authorList>
    </citation>
    <scope>NUCLEOTIDE SEQUENCE [LARGE SCALE GENOMIC DNA]</scope>
    <source>
        <strain evidence="4 5">PAMC 26510</strain>
    </source>
</reference>
<feature type="domain" description="HTH luxR-type" evidence="2">
    <location>
        <begin position="416"/>
        <end position="481"/>
    </location>
</feature>
<dbReference type="Gene3D" id="3.30.450.20">
    <property type="entry name" value="PAS domain"/>
    <property type="match status" value="3"/>
</dbReference>
<dbReference type="NCBIfam" id="TIGR00229">
    <property type="entry name" value="sensory_box"/>
    <property type="match status" value="2"/>
</dbReference>
<dbReference type="PROSITE" id="PS50112">
    <property type="entry name" value="PAS"/>
    <property type="match status" value="2"/>
</dbReference>
<dbReference type="SMART" id="SM00091">
    <property type="entry name" value="PAS"/>
    <property type="match status" value="3"/>
</dbReference>
<feature type="domain" description="PAS" evidence="3">
    <location>
        <begin position="261"/>
        <end position="308"/>
    </location>
</feature>
<accession>A0A242N911</accession>
<dbReference type="PROSITE" id="PS50043">
    <property type="entry name" value="HTH_LUXR_2"/>
    <property type="match status" value="1"/>
</dbReference>
<dbReference type="InterPro" id="IPR000014">
    <property type="entry name" value="PAS"/>
</dbReference>
<dbReference type="GO" id="GO:0003677">
    <property type="term" value="F:DNA binding"/>
    <property type="evidence" value="ECO:0007669"/>
    <property type="project" value="UniProtKB-KW"/>
</dbReference>
<proteinExistence type="predicted"/>
<dbReference type="Pfam" id="PF00196">
    <property type="entry name" value="GerE"/>
    <property type="match status" value="1"/>
</dbReference>
<dbReference type="EMBL" id="NBTY01000016">
    <property type="protein sequence ID" value="OTP80108.1"/>
    <property type="molecule type" value="Genomic_DNA"/>
</dbReference>
<evidence type="ECO:0000313" key="5">
    <source>
        <dbReference type="Proteomes" id="UP000194546"/>
    </source>
</evidence>
<keyword evidence="1" id="KW-0238">DNA-binding</keyword>
<dbReference type="CDD" id="cd06170">
    <property type="entry name" value="LuxR_C_like"/>
    <property type="match status" value="1"/>
</dbReference>
<dbReference type="InterPro" id="IPR036388">
    <property type="entry name" value="WH-like_DNA-bd_sf"/>
</dbReference>
<comment type="caution">
    <text evidence="4">The sequence shown here is derived from an EMBL/GenBank/DDBJ whole genome shotgun (WGS) entry which is preliminary data.</text>
</comment>
<evidence type="ECO:0000256" key="1">
    <source>
        <dbReference type="ARBA" id="ARBA00023125"/>
    </source>
</evidence>
<dbReference type="InterPro" id="IPR016032">
    <property type="entry name" value="Sig_transdc_resp-reg_C-effctor"/>
</dbReference>
<dbReference type="Pfam" id="PF13426">
    <property type="entry name" value="PAS_9"/>
    <property type="match status" value="1"/>
</dbReference>
<evidence type="ECO:0000259" key="2">
    <source>
        <dbReference type="PROSITE" id="PS50043"/>
    </source>
</evidence>
<organism evidence="4 5">
    <name type="scientific">Caballeronia sordidicola</name>
    <name type="common">Burkholderia sordidicola</name>
    <dbReference type="NCBI Taxonomy" id="196367"/>
    <lineage>
        <taxon>Bacteria</taxon>
        <taxon>Pseudomonadati</taxon>
        <taxon>Pseudomonadota</taxon>
        <taxon>Betaproteobacteria</taxon>
        <taxon>Burkholderiales</taxon>
        <taxon>Burkholderiaceae</taxon>
        <taxon>Caballeronia</taxon>
    </lineage>
</organism>
<dbReference type="PANTHER" id="PTHR43214">
    <property type="entry name" value="TWO-COMPONENT RESPONSE REGULATOR"/>
    <property type="match status" value="1"/>
</dbReference>
<dbReference type="AlphaFoldDB" id="A0A242N911"/>
<evidence type="ECO:0000313" key="4">
    <source>
        <dbReference type="EMBL" id="OTP80108.1"/>
    </source>
</evidence>
<dbReference type="PANTHER" id="PTHR43214:SF38">
    <property type="entry name" value="NITRATE_NITRITE RESPONSE REGULATOR PROTEIN NARL"/>
    <property type="match status" value="1"/>
</dbReference>
<dbReference type="Gene3D" id="1.10.10.10">
    <property type="entry name" value="Winged helix-like DNA-binding domain superfamily/Winged helix DNA-binding domain"/>
    <property type="match status" value="1"/>
</dbReference>
<dbReference type="Proteomes" id="UP000194546">
    <property type="component" value="Unassembled WGS sequence"/>
</dbReference>